<sequence length="124" mass="12945">ADQRETPRRRAVGAREVRKASVGGSSARSQRLRGGVEAAGGSEEGDGSGQRVGPGGGEHAVVRGQRAGRPPRVEQPRLLDRRRNPRLLPLGEARAPAPEGAGGASRFGCCNGSLSLRREAETDS</sequence>
<feature type="compositionally biased region" description="Basic and acidic residues" evidence="1">
    <location>
        <begin position="1"/>
        <end position="19"/>
    </location>
</feature>
<feature type="non-terminal residue" evidence="2">
    <location>
        <position position="1"/>
    </location>
</feature>
<protein>
    <submittedName>
        <fullName evidence="2">Uncharacterized protein</fullName>
    </submittedName>
</protein>
<proteinExistence type="predicted"/>
<name>A0A1D6QKT8_MAIZE</name>
<gene>
    <name evidence="2" type="ORF">ZEAMMB73_Zm00001d052904</name>
</gene>
<dbReference type="IntAct" id="A0A1D6QKT8">
    <property type="interactions" value="1"/>
</dbReference>
<feature type="compositionally biased region" description="Gly residues" evidence="1">
    <location>
        <begin position="47"/>
        <end position="58"/>
    </location>
</feature>
<feature type="compositionally biased region" description="Low complexity" evidence="1">
    <location>
        <begin position="86"/>
        <end position="99"/>
    </location>
</feature>
<organism evidence="2">
    <name type="scientific">Zea mays</name>
    <name type="common">Maize</name>
    <dbReference type="NCBI Taxonomy" id="4577"/>
    <lineage>
        <taxon>Eukaryota</taxon>
        <taxon>Viridiplantae</taxon>
        <taxon>Streptophyta</taxon>
        <taxon>Embryophyta</taxon>
        <taxon>Tracheophyta</taxon>
        <taxon>Spermatophyta</taxon>
        <taxon>Magnoliopsida</taxon>
        <taxon>Liliopsida</taxon>
        <taxon>Poales</taxon>
        <taxon>Poaceae</taxon>
        <taxon>PACMAD clade</taxon>
        <taxon>Panicoideae</taxon>
        <taxon>Andropogonodae</taxon>
        <taxon>Andropogoneae</taxon>
        <taxon>Tripsacinae</taxon>
        <taxon>Zea</taxon>
    </lineage>
</organism>
<reference evidence="2" key="1">
    <citation type="submission" date="2015-12" db="EMBL/GenBank/DDBJ databases">
        <title>Update maize B73 reference genome by single molecule sequencing technologies.</title>
        <authorList>
            <consortium name="Maize Genome Sequencing Project"/>
            <person name="Ware D."/>
        </authorList>
    </citation>
    <scope>NUCLEOTIDE SEQUENCE</scope>
    <source>
        <tissue evidence="2">Seedling</tissue>
    </source>
</reference>
<dbReference type="AlphaFoldDB" id="A0A1D6QKT8"/>
<evidence type="ECO:0000313" key="2">
    <source>
        <dbReference type="EMBL" id="AQK58325.1"/>
    </source>
</evidence>
<feature type="compositionally biased region" description="Basic and acidic residues" evidence="1">
    <location>
        <begin position="71"/>
        <end position="82"/>
    </location>
</feature>
<evidence type="ECO:0000256" key="1">
    <source>
        <dbReference type="SAM" id="MobiDB-lite"/>
    </source>
</evidence>
<feature type="region of interest" description="Disordered" evidence="1">
    <location>
        <begin position="1"/>
        <end position="111"/>
    </location>
</feature>
<dbReference type="EMBL" id="CM000780">
    <property type="protein sequence ID" value="AQK58325.1"/>
    <property type="molecule type" value="Genomic_DNA"/>
</dbReference>
<accession>A0A1D6QKT8</accession>